<dbReference type="PROSITE" id="PS01173">
    <property type="entry name" value="LIPASE_GDXG_HIS"/>
    <property type="match status" value="1"/>
</dbReference>
<name>A0A495IJD5_9MICO</name>
<dbReference type="Pfam" id="PF07859">
    <property type="entry name" value="Abhydrolase_3"/>
    <property type="match status" value="1"/>
</dbReference>
<evidence type="ECO:0000313" key="4">
    <source>
        <dbReference type="EMBL" id="RKR75401.1"/>
    </source>
</evidence>
<dbReference type="Proteomes" id="UP000280008">
    <property type="component" value="Unassembled WGS sequence"/>
</dbReference>
<dbReference type="RefSeq" id="WP_121370205.1">
    <property type="nucleotide sequence ID" value="NZ_RBKS01000001.1"/>
</dbReference>
<organism evidence="4 5">
    <name type="scientific">Frondihabitans australicus</name>
    <dbReference type="NCBI Taxonomy" id="386892"/>
    <lineage>
        <taxon>Bacteria</taxon>
        <taxon>Bacillati</taxon>
        <taxon>Actinomycetota</taxon>
        <taxon>Actinomycetes</taxon>
        <taxon>Micrococcales</taxon>
        <taxon>Microbacteriaceae</taxon>
        <taxon>Frondihabitans</taxon>
    </lineage>
</organism>
<dbReference type="EMBL" id="RBKS01000001">
    <property type="protein sequence ID" value="RKR75401.1"/>
    <property type="molecule type" value="Genomic_DNA"/>
</dbReference>
<proteinExistence type="inferred from homology"/>
<dbReference type="AlphaFoldDB" id="A0A495IJD5"/>
<dbReference type="GO" id="GO:0004806">
    <property type="term" value="F:triacylglycerol lipase activity"/>
    <property type="evidence" value="ECO:0007669"/>
    <property type="project" value="TreeGrafter"/>
</dbReference>
<dbReference type="InterPro" id="IPR050300">
    <property type="entry name" value="GDXG_lipolytic_enzyme"/>
</dbReference>
<keyword evidence="2" id="KW-0378">Hydrolase</keyword>
<evidence type="ECO:0000313" key="5">
    <source>
        <dbReference type="Proteomes" id="UP000280008"/>
    </source>
</evidence>
<dbReference type="Gene3D" id="3.40.50.1820">
    <property type="entry name" value="alpha/beta hydrolase"/>
    <property type="match status" value="1"/>
</dbReference>
<dbReference type="InterPro" id="IPR002168">
    <property type="entry name" value="Lipase_GDXG_HIS_AS"/>
</dbReference>
<comment type="caution">
    <text evidence="4">The sequence shown here is derived from an EMBL/GenBank/DDBJ whole genome shotgun (WGS) entry which is preliminary data.</text>
</comment>
<feature type="domain" description="Alpha/beta hydrolase fold-3" evidence="3">
    <location>
        <begin position="70"/>
        <end position="272"/>
    </location>
</feature>
<dbReference type="OrthoDB" id="9803828at2"/>
<protein>
    <submittedName>
        <fullName evidence="4">Acetyl esterase/lipase</fullName>
    </submittedName>
</protein>
<dbReference type="InterPro" id="IPR029058">
    <property type="entry name" value="AB_hydrolase_fold"/>
</dbReference>
<comment type="similarity">
    <text evidence="1">Belongs to the 'GDXG' lipolytic enzyme family.</text>
</comment>
<keyword evidence="5" id="KW-1185">Reference proteome</keyword>
<evidence type="ECO:0000256" key="1">
    <source>
        <dbReference type="ARBA" id="ARBA00010515"/>
    </source>
</evidence>
<dbReference type="InterPro" id="IPR013094">
    <property type="entry name" value="AB_hydrolase_3"/>
</dbReference>
<gene>
    <name evidence="4" type="ORF">C8E83_2548</name>
</gene>
<sequence>MTLEQRQDLDAELRAFTLGGDTMTDRREAFASFMEQCVVPGDVVSSDTTLGGRPALRVEPVGGATRPGVILYFHGGAWIVGSPQTALGLTGQLVSRTGMEAVSVDYRLAPEHPFPAGIDDGVAAYRELLQQGVDPSRIVVAGDSAGGGLSITTLLAARREGLPMPGAVVTFSAGLDATRTGRSMDTKDGVDPIFSRASFAATTPLYLDGADPAQELLSPATLASLEGFPPLLLQVGTNEVLLDDTVRLAQRAIDASVDVVLDVTADVPHVFQMFAGRLDEADAALARAAAFVAERVPA</sequence>
<dbReference type="PANTHER" id="PTHR48081:SF30">
    <property type="entry name" value="ACETYL-HYDROLASE LIPR-RELATED"/>
    <property type="match status" value="1"/>
</dbReference>
<evidence type="ECO:0000259" key="3">
    <source>
        <dbReference type="Pfam" id="PF07859"/>
    </source>
</evidence>
<dbReference type="PANTHER" id="PTHR48081">
    <property type="entry name" value="AB HYDROLASE SUPERFAMILY PROTEIN C4A8.06C"/>
    <property type="match status" value="1"/>
</dbReference>
<evidence type="ECO:0000256" key="2">
    <source>
        <dbReference type="ARBA" id="ARBA00022801"/>
    </source>
</evidence>
<dbReference type="SUPFAM" id="SSF53474">
    <property type="entry name" value="alpha/beta-Hydrolases"/>
    <property type="match status" value="1"/>
</dbReference>
<accession>A0A495IJD5</accession>
<reference evidence="4 5" key="1">
    <citation type="submission" date="2018-10" db="EMBL/GenBank/DDBJ databases">
        <title>Sequencing the genomes of 1000 actinobacteria strains.</title>
        <authorList>
            <person name="Klenk H.-P."/>
        </authorList>
    </citation>
    <scope>NUCLEOTIDE SEQUENCE [LARGE SCALE GENOMIC DNA]</scope>
    <source>
        <strain evidence="4 5">DSM 17894</strain>
    </source>
</reference>